<evidence type="ECO:0000313" key="4">
    <source>
        <dbReference type="Proteomes" id="UP001501442"/>
    </source>
</evidence>
<keyword evidence="2" id="KW-0812">Transmembrane</keyword>
<dbReference type="EMBL" id="BAABHK010000001">
    <property type="protein sequence ID" value="GAA4621755.1"/>
    <property type="molecule type" value="Genomic_DNA"/>
</dbReference>
<evidence type="ECO:0000256" key="2">
    <source>
        <dbReference type="SAM" id="Phobius"/>
    </source>
</evidence>
<sequence length="393" mass="42208">MTDATDAADAADARRIAAALRRSPVYVAPSFASAVPGPERLVEEIKRAPMPVFAVIVPLVPGGEWPDSGHLAEDVHHRLGRDGVYLTLDADSPGRIRAYEYGVDRDAIEAAGAVSLDRTMDSASLTDKLIRCVRLMATGQAHAAYQRQTEALNRGDGAQPKTPRRSGHGEALPYAVGGGAVVLSGVAALLLWRRRRMAQIHGPASRRPASRPAATTARSAAELREHATAELIRLGDSLEDARGDADLLQRALDAYAAAGKVLDTDRTVPGLAGALVLIDMGRDAYEAARKGKVLRPSPLCFFNPLHGDGPVPVRWRAVGGRDRIDVRACAACAKAVRDRETPDALIDGTIPYYEVDPRGSVWSATGYGQLRDDLVQRVLRGDLTSRVRNHPDH</sequence>
<organism evidence="3 4">
    <name type="scientific">Actinoallomurus vinaceus</name>
    <dbReference type="NCBI Taxonomy" id="1080074"/>
    <lineage>
        <taxon>Bacteria</taxon>
        <taxon>Bacillati</taxon>
        <taxon>Actinomycetota</taxon>
        <taxon>Actinomycetes</taxon>
        <taxon>Streptosporangiales</taxon>
        <taxon>Thermomonosporaceae</taxon>
        <taxon>Actinoallomurus</taxon>
    </lineage>
</organism>
<comment type="caution">
    <text evidence="3">The sequence shown here is derived from an EMBL/GenBank/DDBJ whole genome shotgun (WGS) entry which is preliminary data.</text>
</comment>
<keyword evidence="2" id="KW-0472">Membrane</keyword>
<feature type="transmembrane region" description="Helical" evidence="2">
    <location>
        <begin position="171"/>
        <end position="192"/>
    </location>
</feature>
<dbReference type="RefSeq" id="WP_345429525.1">
    <property type="nucleotide sequence ID" value="NZ_BAABHK010000001.1"/>
</dbReference>
<gene>
    <name evidence="3" type="ORF">GCM10023196_011290</name>
</gene>
<name>A0ABP8U437_9ACTN</name>
<evidence type="ECO:0000313" key="3">
    <source>
        <dbReference type="EMBL" id="GAA4621755.1"/>
    </source>
</evidence>
<proteinExistence type="predicted"/>
<accession>A0ABP8U437</accession>
<keyword evidence="4" id="KW-1185">Reference proteome</keyword>
<evidence type="ECO:0000256" key="1">
    <source>
        <dbReference type="SAM" id="MobiDB-lite"/>
    </source>
</evidence>
<feature type="region of interest" description="Disordered" evidence="1">
    <location>
        <begin position="148"/>
        <end position="171"/>
    </location>
</feature>
<keyword evidence="2" id="KW-1133">Transmembrane helix</keyword>
<dbReference type="Proteomes" id="UP001501442">
    <property type="component" value="Unassembled WGS sequence"/>
</dbReference>
<reference evidence="4" key="1">
    <citation type="journal article" date="2019" name="Int. J. Syst. Evol. Microbiol.">
        <title>The Global Catalogue of Microorganisms (GCM) 10K type strain sequencing project: providing services to taxonomists for standard genome sequencing and annotation.</title>
        <authorList>
            <consortium name="The Broad Institute Genomics Platform"/>
            <consortium name="The Broad Institute Genome Sequencing Center for Infectious Disease"/>
            <person name="Wu L."/>
            <person name="Ma J."/>
        </authorList>
    </citation>
    <scope>NUCLEOTIDE SEQUENCE [LARGE SCALE GENOMIC DNA]</scope>
    <source>
        <strain evidence="4">JCM 17939</strain>
    </source>
</reference>
<protein>
    <submittedName>
        <fullName evidence="3">Uncharacterized protein</fullName>
    </submittedName>
</protein>